<organism evidence="4 5">
    <name type="scientific">Halobacillus salinus</name>
    <dbReference type="NCBI Taxonomy" id="192814"/>
    <lineage>
        <taxon>Bacteria</taxon>
        <taxon>Bacillati</taxon>
        <taxon>Bacillota</taxon>
        <taxon>Bacilli</taxon>
        <taxon>Bacillales</taxon>
        <taxon>Bacillaceae</taxon>
        <taxon>Halobacillus</taxon>
    </lineage>
</organism>
<dbReference type="STRING" id="192814.GCA_900166575_01936"/>
<dbReference type="Pfam" id="PF03358">
    <property type="entry name" value="FMN_red"/>
    <property type="match status" value="1"/>
</dbReference>
<dbReference type="InterPro" id="IPR029039">
    <property type="entry name" value="Flavoprotein-like_sf"/>
</dbReference>
<evidence type="ECO:0000313" key="4">
    <source>
        <dbReference type="EMBL" id="TGB04906.1"/>
    </source>
</evidence>
<dbReference type="RefSeq" id="WP_079480290.1">
    <property type="nucleotide sequence ID" value="NZ_FVYZ01000004.1"/>
</dbReference>
<dbReference type="InterPro" id="IPR005025">
    <property type="entry name" value="FMN_Rdtase-like_dom"/>
</dbReference>
<reference evidence="4 5" key="1">
    <citation type="journal article" date="2003" name="Int. J. Syst. Evol. Microbiol.">
        <title>Halobacillus salinus sp. nov., isolated from a salt lake on the coast of the East Sea in Korea.</title>
        <authorList>
            <person name="Yoon J.H."/>
            <person name="Kang K.H."/>
            <person name="Park Y.H."/>
        </authorList>
    </citation>
    <scope>NUCLEOTIDE SEQUENCE [LARGE SCALE GENOMIC DNA]</scope>
    <source>
        <strain evidence="4 5">HSL-3</strain>
    </source>
</reference>
<dbReference type="InterPro" id="IPR051796">
    <property type="entry name" value="ISF_SsuE-like"/>
</dbReference>
<keyword evidence="1" id="KW-0285">Flavoprotein</keyword>
<feature type="domain" description="NADPH-dependent FMN reductase-like" evidence="3">
    <location>
        <begin position="1"/>
        <end position="126"/>
    </location>
</feature>
<dbReference type="OrthoDB" id="9805976at2"/>
<evidence type="ECO:0000256" key="1">
    <source>
        <dbReference type="ARBA" id="ARBA00022630"/>
    </source>
</evidence>
<dbReference type="SUPFAM" id="SSF52218">
    <property type="entry name" value="Flavoproteins"/>
    <property type="match status" value="1"/>
</dbReference>
<comment type="caution">
    <text evidence="4">The sequence shown here is derived from an EMBL/GenBank/DDBJ whole genome shotgun (WGS) entry which is preliminary data.</text>
</comment>
<dbReference type="GO" id="GO:0016491">
    <property type="term" value="F:oxidoreductase activity"/>
    <property type="evidence" value="ECO:0007669"/>
    <property type="project" value="InterPro"/>
</dbReference>
<gene>
    <name evidence="4" type="ORF">E4663_07905</name>
</gene>
<dbReference type="PANTHER" id="PTHR43278">
    <property type="entry name" value="NAD(P)H-DEPENDENT FMN-CONTAINING OXIDOREDUCTASE YWQN-RELATED"/>
    <property type="match status" value="1"/>
</dbReference>
<name>A0A4Z0H738_9BACI</name>
<evidence type="ECO:0000256" key="2">
    <source>
        <dbReference type="ARBA" id="ARBA00022643"/>
    </source>
</evidence>
<dbReference type="EMBL" id="SRJC01000001">
    <property type="protein sequence ID" value="TGB04906.1"/>
    <property type="molecule type" value="Genomic_DNA"/>
</dbReference>
<keyword evidence="2" id="KW-0288">FMN</keyword>
<dbReference type="Gene3D" id="3.40.50.360">
    <property type="match status" value="1"/>
</dbReference>
<evidence type="ECO:0000259" key="3">
    <source>
        <dbReference type="Pfam" id="PF03358"/>
    </source>
</evidence>
<accession>A0A4Z0H738</accession>
<protein>
    <submittedName>
        <fullName evidence="4">Flavodoxin family protein</fullName>
    </submittedName>
</protein>
<dbReference type="PANTHER" id="PTHR43278:SF4">
    <property type="entry name" value="NAD(P)H-DEPENDENT FMN-CONTAINING OXIDOREDUCTASE YWQN-RELATED"/>
    <property type="match status" value="1"/>
</dbReference>
<keyword evidence="5" id="KW-1185">Reference proteome</keyword>
<evidence type="ECO:0000313" key="5">
    <source>
        <dbReference type="Proteomes" id="UP000297982"/>
    </source>
</evidence>
<dbReference type="AlphaFoldDB" id="A0A4Z0H738"/>
<dbReference type="Proteomes" id="UP000297982">
    <property type="component" value="Unassembled WGS sequence"/>
</dbReference>
<sequence length="183" mass="20981">MKIAILDGGGRRDGNTQTLTERVVDGIEVSRFGLKEYDIHAISDERHEEDGFHAVDDDYDALMTEVMKHDVILFATPIYWYSMTATMKGFIDRWSQSMRQPKFADFREQMAEKKAFVVAVGGDNPYVKGLPMIQQFANIFEFVHLPFEGYILGKAHRPGDILDDESALYAADRLHQKLKEWTS</sequence>
<proteinExistence type="predicted"/>